<keyword evidence="1" id="KW-0805">Transcription regulation</keyword>
<evidence type="ECO:0000256" key="2">
    <source>
        <dbReference type="ARBA" id="ARBA00023125"/>
    </source>
</evidence>
<evidence type="ECO:0000313" key="8">
    <source>
        <dbReference type="Proteomes" id="UP001055940"/>
    </source>
</evidence>
<feature type="DNA-binding region" description="H-T-H motif" evidence="4">
    <location>
        <begin position="57"/>
        <end position="76"/>
    </location>
</feature>
<dbReference type="InterPro" id="IPR009057">
    <property type="entry name" value="Homeodomain-like_sf"/>
</dbReference>
<sequence>MVIYAGQGDPRRSMALLWRDHETAERTGPGPKSQLSVDLVVETAIEVADTEGMQALSMRAVGERLGRTAMSLYTYVASKNELIDLMYDHAFAELVREREDRSPSTPTPETATDKTGWREEVLAQAGDLWHFYLRHPWVLEISQARPVLGPNEYRHYESLAAVLHRAGLPPKAISGAYGSILNLLRGMVRTAAEARHSATVTGVPEDEWWYARSAQLEEVADDFAERFPTLALMTQSGAFDNTDPDEPYLEQEAWESFQFGLDALLDGMQHRIDTAAGSGGRTNQADG</sequence>
<name>A0ABY5CZL7_9ACTN</name>
<dbReference type="Gene3D" id="1.10.10.60">
    <property type="entry name" value="Homeodomain-like"/>
    <property type="match status" value="1"/>
</dbReference>
<evidence type="ECO:0000313" key="7">
    <source>
        <dbReference type="EMBL" id="USY16995.1"/>
    </source>
</evidence>
<dbReference type="InterPro" id="IPR004111">
    <property type="entry name" value="Repressor_TetR_C"/>
</dbReference>
<dbReference type="EMBL" id="CP099837">
    <property type="protein sequence ID" value="USY16995.1"/>
    <property type="molecule type" value="Genomic_DNA"/>
</dbReference>
<dbReference type="InterPro" id="IPR001647">
    <property type="entry name" value="HTH_TetR"/>
</dbReference>
<dbReference type="Gene3D" id="1.10.357.10">
    <property type="entry name" value="Tetracycline Repressor, domain 2"/>
    <property type="match status" value="1"/>
</dbReference>
<dbReference type="PROSITE" id="PS50977">
    <property type="entry name" value="HTH_TETR_2"/>
    <property type="match status" value="1"/>
</dbReference>
<dbReference type="SUPFAM" id="SSF48498">
    <property type="entry name" value="Tetracyclin repressor-like, C-terminal domain"/>
    <property type="match status" value="1"/>
</dbReference>
<evidence type="ECO:0000256" key="5">
    <source>
        <dbReference type="SAM" id="MobiDB-lite"/>
    </source>
</evidence>
<evidence type="ECO:0000259" key="6">
    <source>
        <dbReference type="PROSITE" id="PS50977"/>
    </source>
</evidence>
<dbReference type="Pfam" id="PF02909">
    <property type="entry name" value="TetR_C_1"/>
    <property type="match status" value="1"/>
</dbReference>
<evidence type="ECO:0000256" key="3">
    <source>
        <dbReference type="ARBA" id="ARBA00023163"/>
    </source>
</evidence>
<gene>
    <name evidence="7" type="ORF">NE857_16600</name>
</gene>
<evidence type="ECO:0000256" key="1">
    <source>
        <dbReference type="ARBA" id="ARBA00023015"/>
    </source>
</evidence>
<proteinExistence type="predicted"/>
<reference evidence="7" key="1">
    <citation type="submission" date="2022-06" db="EMBL/GenBank/DDBJ databases">
        <authorList>
            <person name="Ping M."/>
        </authorList>
    </citation>
    <scope>NUCLEOTIDE SEQUENCE</scope>
    <source>
        <strain evidence="7">JCM11759T</strain>
    </source>
</reference>
<evidence type="ECO:0000256" key="4">
    <source>
        <dbReference type="PROSITE-ProRule" id="PRU00335"/>
    </source>
</evidence>
<keyword evidence="8" id="KW-1185">Reference proteome</keyword>
<feature type="region of interest" description="Disordered" evidence="5">
    <location>
        <begin position="97"/>
        <end position="117"/>
    </location>
</feature>
<dbReference type="SUPFAM" id="SSF46689">
    <property type="entry name" value="Homeodomain-like"/>
    <property type="match status" value="1"/>
</dbReference>
<protein>
    <submittedName>
        <fullName evidence="7">TetR/AcrR family transcriptional regulator</fullName>
    </submittedName>
</protein>
<dbReference type="Pfam" id="PF00440">
    <property type="entry name" value="TetR_N"/>
    <property type="match status" value="1"/>
</dbReference>
<accession>A0ABY5CZL7</accession>
<feature type="domain" description="HTH tetR-type" evidence="6">
    <location>
        <begin position="34"/>
        <end position="94"/>
    </location>
</feature>
<keyword evidence="3" id="KW-0804">Transcription</keyword>
<dbReference type="RefSeq" id="WP_254416585.1">
    <property type="nucleotide sequence ID" value="NZ_BAAAJB010000051.1"/>
</dbReference>
<organism evidence="7 8">
    <name type="scientific">Nocardiopsis exhalans</name>
    <dbReference type="NCBI Taxonomy" id="163604"/>
    <lineage>
        <taxon>Bacteria</taxon>
        <taxon>Bacillati</taxon>
        <taxon>Actinomycetota</taxon>
        <taxon>Actinomycetes</taxon>
        <taxon>Streptosporangiales</taxon>
        <taxon>Nocardiopsidaceae</taxon>
        <taxon>Nocardiopsis</taxon>
    </lineage>
</organism>
<dbReference type="Proteomes" id="UP001055940">
    <property type="component" value="Chromosome"/>
</dbReference>
<dbReference type="InterPro" id="IPR036271">
    <property type="entry name" value="Tet_transcr_reg_TetR-rel_C_sf"/>
</dbReference>
<keyword evidence="2 4" id="KW-0238">DNA-binding</keyword>